<dbReference type="InterPro" id="IPR019791">
    <property type="entry name" value="Haem_peroxidase_animal"/>
</dbReference>
<accession>K1RN66</accession>
<dbReference type="InterPro" id="IPR037120">
    <property type="entry name" value="Haem_peroxidase_sf_animal"/>
</dbReference>
<dbReference type="InterPro" id="IPR010255">
    <property type="entry name" value="Haem_peroxidase_sf"/>
</dbReference>
<dbReference type="PANTHER" id="PTHR11475:SF134">
    <property type="entry name" value="LD42267P"/>
    <property type="match status" value="1"/>
</dbReference>
<organism evidence="1">
    <name type="scientific">Magallana gigas</name>
    <name type="common">Pacific oyster</name>
    <name type="synonym">Crassostrea gigas</name>
    <dbReference type="NCBI Taxonomy" id="29159"/>
    <lineage>
        <taxon>Eukaryota</taxon>
        <taxon>Metazoa</taxon>
        <taxon>Spiralia</taxon>
        <taxon>Lophotrochozoa</taxon>
        <taxon>Mollusca</taxon>
        <taxon>Bivalvia</taxon>
        <taxon>Autobranchia</taxon>
        <taxon>Pteriomorphia</taxon>
        <taxon>Ostreida</taxon>
        <taxon>Ostreoidea</taxon>
        <taxon>Ostreidae</taxon>
        <taxon>Magallana</taxon>
    </lineage>
</organism>
<dbReference type="GO" id="GO:0004601">
    <property type="term" value="F:peroxidase activity"/>
    <property type="evidence" value="ECO:0007669"/>
    <property type="project" value="InterPro"/>
</dbReference>
<gene>
    <name evidence="1" type="ORF">CGI_10013206</name>
</gene>
<reference evidence="1" key="1">
    <citation type="journal article" date="2012" name="Nature">
        <title>The oyster genome reveals stress adaptation and complexity of shell formation.</title>
        <authorList>
            <person name="Zhang G."/>
            <person name="Fang X."/>
            <person name="Guo X."/>
            <person name="Li L."/>
            <person name="Luo R."/>
            <person name="Xu F."/>
            <person name="Yang P."/>
            <person name="Zhang L."/>
            <person name="Wang X."/>
            <person name="Qi H."/>
            <person name="Xiong Z."/>
            <person name="Que H."/>
            <person name="Xie Y."/>
            <person name="Holland P.W."/>
            <person name="Paps J."/>
            <person name="Zhu Y."/>
            <person name="Wu F."/>
            <person name="Chen Y."/>
            <person name="Wang J."/>
            <person name="Peng C."/>
            <person name="Meng J."/>
            <person name="Yang L."/>
            <person name="Liu J."/>
            <person name="Wen B."/>
            <person name="Zhang N."/>
            <person name="Huang Z."/>
            <person name="Zhu Q."/>
            <person name="Feng Y."/>
            <person name="Mount A."/>
            <person name="Hedgecock D."/>
            <person name="Xu Z."/>
            <person name="Liu Y."/>
            <person name="Domazet-Loso T."/>
            <person name="Du Y."/>
            <person name="Sun X."/>
            <person name="Zhang S."/>
            <person name="Liu B."/>
            <person name="Cheng P."/>
            <person name="Jiang X."/>
            <person name="Li J."/>
            <person name="Fan D."/>
            <person name="Wang W."/>
            <person name="Fu W."/>
            <person name="Wang T."/>
            <person name="Wang B."/>
            <person name="Zhang J."/>
            <person name="Peng Z."/>
            <person name="Li Y."/>
            <person name="Li N."/>
            <person name="Wang J."/>
            <person name="Chen M."/>
            <person name="He Y."/>
            <person name="Tan F."/>
            <person name="Song X."/>
            <person name="Zheng Q."/>
            <person name="Huang R."/>
            <person name="Yang H."/>
            <person name="Du X."/>
            <person name="Chen L."/>
            <person name="Yang M."/>
            <person name="Gaffney P.M."/>
            <person name="Wang S."/>
            <person name="Luo L."/>
            <person name="She Z."/>
            <person name="Ming Y."/>
            <person name="Huang W."/>
            <person name="Zhang S."/>
            <person name="Huang B."/>
            <person name="Zhang Y."/>
            <person name="Qu T."/>
            <person name="Ni P."/>
            <person name="Miao G."/>
            <person name="Wang J."/>
            <person name="Wang Q."/>
            <person name="Steinberg C.E."/>
            <person name="Wang H."/>
            <person name="Li N."/>
            <person name="Qian L."/>
            <person name="Zhang G."/>
            <person name="Li Y."/>
            <person name="Yang H."/>
            <person name="Liu X."/>
            <person name="Wang J."/>
            <person name="Yin Y."/>
            <person name="Wang J."/>
        </authorList>
    </citation>
    <scope>NUCLEOTIDE SEQUENCE [LARGE SCALE GENOMIC DNA]</scope>
    <source>
        <strain evidence="1">05x7-T-G4-1.051#20</strain>
    </source>
</reference>
<dbReference type="GO" id="GO:0020037">
    <property type="term" value="F:heme binding"/>
    <property type="evidence" value="ECO:0007669"/>
    <property type="project" value="InterPro"/>
</dbReference>
<dbReference type="PANTHER" id="PTHR11475">
    <property type="entry name" value="OXIDASE/PEROXIDASE"/>
    <property type="match status" value="1"/>
</dbReference>
<dbReference type="GO" id="GO:0006979">
    <property type="term" value="P:response to oxidative stress"/>
    <property type="evidence" value="ECO:0007669"/>
    <property type="project" value="InterPro"/>
</dbReference>
<dbReference type="HOGENOM" id="CLU_1181195_0_0_1"/>
<proteinExistence type="predicted"/>
<evidence type="ECO:0000313" key="1">
    <source>
        <dbReference type="EMBL" id="EKC43025.1"/>
    </source>
</evidence>
<dbReference type="SUPFAM" id="SSF48113">
    <property type="entry name" value="Heme-dependent peroxidases"/>
    <property type="match status" value="1"/>
</dbReference>
<dbReference type="Gene3D" id="1.10.640.10">
    <property type="entry name" value="Haem peroxidase domain superfamily, animal type"/>
    <property type="match status" value="1"/>
</dbReference>
<dbReference type="EMBL" id="JH817349">
    <property type="protein sequence ID" value="EKC43025.1"/>
    <property type="molecule type" value="Genomic_DNA"/>
</dbReference>
<dbReference type="InParanoid" id="K1RN66"/>
<sequence length="235" mass="26584">MSETPDKGSILGPTFQCLIAYQFSLYKQGDRFWYERKFQENPVAAFTRAELAEIKKTTYSKILCSVMNNIGVFHSLQPRLMLRSNIRGNSPLSCKKILRKRTLGLSKKPFAKRLQELGGKLKGSYNPLFYFPLNPGMRSANNPLVTCLEVSPTFIVNLSVAVRVDLLKELFDFLVGDPRVVVGQDGLEFLQGQESVVVLVYVPEGRLHPLLLEIHLLVVVLHYLQIFLEADKAVI</sequence>
<dbReference type="Pfam" id="PF03098">
    <property type="entry name" value="An_peroxidase"/>
    <property type="match status" value="1"/>
</dbReference>
<dbReference type="PROSITE" id="PS50292">
    <property type="entry name" value="PEROXIDASE_3"/>
    <property type="match status" value="1"/>
</dbReference>
<dbReference type="AlphaFoldDB" id="K1RN66"/>
<protein>
    <submittedName>
        <fullName evidence="1">Peroxidasin</fullName>
    </submittedName>
</protein>
<name>K1RN66_MAGGI</name>